<feature type="region of interest" description="Disordered" evidence="1">
    <location>
        <begin position="1"/>
        <end position="42"/>
    </location>
</feature>
<reference evidence="2" key="1">
    <citation type="submission" date="2022-06" db="EMBL/GenBank/DDBJ databases">
        <title>Ornithinimicrobium JY.X270.</title>
        <authorList>
            <person name="Huang Y."/>
        </authorList>
    </citation>
    <scope>NUCLEOTIDE SEQUENCE</scope>
    <source>
        <strain evidence="2">JY.X270</strain>
    </source>
</reference>
<accession>A0ABY4YIH5</accession>
<feature type="compositionally biased region" description="Basic and acidic residues" evidence="1">
    <location>
        <begin position="1"/>
        <end position="16"/>
    </location>
</feature>
<keyword evidence="3" id="KW-1185">Reference proteome</keyword>
<dbReference type="EMBL" id="CP099490">
    <property type="protein sequence ID" value="USQ76561.1"/>
    <property type="molecule type" value="Genomic_DNA"/>
</dbReference>
<dbReference type="InterPro" id="IPR010982">
    <property type="entry name" value="Lambda_DNA-bd_dom_sf"/>
</dbReference>
<evidence type="ECO:0000256" key="1">
    <source>
        <dbReference type="SAM" id="MobiDB-lite"/>
    </source>
</evidence>
<evidence type="ECO:0008006" key="4">
    <source>
        <dbReference type="Google" id="ProtNLM"/>
    </source>
</evidence>
<sequence length="177" mass="19462">MEKSSAQEGRGHERPDTPSVREQVGLALRADRRRRHESQRAYAATRSLSRDMLARAEVDAGGFRLNTVAALLEGTGFELAVLPVASGGPGAWWDPTDVAARTRGGGRFPAHREVRESLGGPMWFQYHELMGKRGSGVPPRWSAEGFVPPPGTRYGKPSSLDENGRPRWPFNDPSRSD</sequence>
<proteinExistence type="predicted"/>
<name>A0ABY4YIH5_9MICO</name>
<protein>
    <recommendedName>
        <fullName evidence="4">XRE family transcriptional regulator</fullName>
    </recommendedName>
</protein>
<dbReference type="RefSeq" id="WP_252621265.1">
    <property type="nucleotide sequence ID" value="NZ_CP099490.1"/>
</dbReference>
<dbReference type="SUPFAM" id="SSF47413">
    <property type="entry name" value="lambda repressor-like DNA-binding domains"/>
    <property type="match status" value="1"/>
</dbReference>
<gene>
    <name evidence="2" type="ORF">NF557_01105</name>
</gene>
<dbReference type="Proteomes" id="UP001056535">
    <property type="component" value="Chromosome"/>
</dbReference>
<evidence type="ECO:0000313" key="3">
    <source>
        <dbReference type="Proteomes" id="UP001056535"/>
    </source>
</evidence>
<organism evidence="2 3">
    <name type="scientific">Ornithinimicrobium cryptoxanthini</name>
    <dbReference type="NCBI Taxonomy" id="2934161"/>
    <lineage>
        <taxon>Bacteria</taxon>
        <taxon>Bacillati</taxon>
        <taxon>Actinomycetota</taxon>
        <taxon>Actinomycetes</taxon>
        <taxon>Micrococcales</taxon>
        <taxon>Ornithinimicrobiaceae</taxon>
        <taxon>Ornithinimicrobium</taxon>
    </lineage>
</organism>
<feature type="region of interest" description="Disordered" evidence="1">
    <location>
        <begin position="134"/>
        <end position="177"/>
    </location>
</feature>
<evidence type="ECO:0000313" key="2">
    <source>
        <dbReference type="EMBL" id="USQ76561.1"/>
    </source>
</evidence>